<dbReference type="WBParaSite" id="SMTH1_88550.1">
    <property type="protein sequence ID" value="SMTH1_88550.1"/>
    <property type="gene ID" value="SMTH1_88550"/>
</dbReference>
<name>A0AA85C040_9TREM</name>
<dbReference type="AlphaFoldDB" id="A0AA85C040"/>
<evidence type="ECO:0000313" key="2">
    <source>
        <dbReference type="Proteomes" id="UP000050791"/>
    </source>
</evidence>
<evidence type="ECO:0000256" key="1">
    <source>
        <dbReference type="SAM" id="Phobius"/>
    </source>
</evidence>
<evidence type="ECO:0000313" key="3">
    <source>
        <dbReference type="WBParaSite" id="SMTH1_88550.1"/>
    </source>
</evidence>
<accession>A0AA85C040</accession>
<organism evidence="2 3">
    <name type="scientific">Schistosoma mattheei</name>
    <dbReference type="NCBI Taxonomy" id="31246"/>
    <lineage>
        <taxon>Eukaryota</taxon>
        <taxon>Metazoa</taxon>
        <taxon>Spiralia</taxon>
        <taxon>Lophotrochozoa</taxon>
        <taxon>Platyhelminthes</taxon>
        <taxon>Trematoda</taxon>
        <taxon>Digenea</taxon>
        <taxon>Strigeidida</taxon>
        <taxon>Schistosomatoidea</taxon>
        <taxon>Schistosomatidae</taxon>
        <taxon>Schistosoma</taxon>
    </lineage>
</organism>
<sequence length="182" mass="20933">MYNEESLESKFTDRIFGFIFVSVSLVIIGLWIYVIALSDLEILFSNYDCNGNVCGSEKNLKPLLFMKFNVSKYKYLLHTNFEDKVLSVPVCVQRCPDRFINSSKQLSNFINSTGVFLCDPRIPPLLYESQPRILNVSLCPTLPLYPTIPIGGVCIPVNFINHSNLQIFNIMRIQNSLYRYIK</sequence>
<keyword evidence="1" id="KW-0812">Transmembrane</keyword>
<dbReference type="Proteomes" id="UP000050791">
    <property type="component" value="Unassembled WGS sequence"/>
</dbReference>
<proteinExistence type="predicted"/>
<protein>
    <submittedName>
        <fullName evidence="3">Uncharacterized protein</fullName>
    </submittedName>
</protein>
<keyword evidence="1" id="KW-0472">Membrane</keyword>
<reference evidence="3" key="1">
    <citation type="submission" date="2023-11" db="UniProtKB">
        <authorList>
            <consortium name="WormBaseParasite"/>
        </authorList>
    </citation>
    <scope>IDENTIFICATION</scope>
</reference>
<feature type="transmembrane region" description="Helical" evidence="1">
    <location>
        <begin position="15"/>
        <end position="36"/>
    </location>
</feature>
<keyword evidence="1" id="KW-1133">Transmembrane helix</keyword>